<dbReference type="InterPro" id="IPR000801">
    <property type="entry name" value="Esterase-like"/>
</dbReference>
<feature type="chain" id="PRO_5016286290" description="Alpha/beta superfamily hydrolase" evidence="3">
    <location>
        <begin position="23"/>
        <end position="287"/>
    </location>
</feature>
<keyword evidence="3" id="KW-0732">Signal</keyword>
<comment type="similarity">
    <text evidence="1">Belongs to the esterase D family.</text>
</comment>
<dbReference type="Proteomes" id="UP000249547">
    <property type="component" value="Unassembled WGS sequence"/>
</dbReference>
<sequence>MTTYKYLLTLLLTLFVSTLCFAQSSSKPLVIGKSDLLHSTILGEDRTINIYLPEDYTPSDTMKYPVVYVLDGGLEEDFIHIAGIVRFNTQPWIARFPRSIVVGIEGNTRRRDFTFAVSNTDFIEKEGFQKSSFPQYGGSAKYIQFLEKELQPYMEKTYFATGKKTVIGESLAGLFTTEILLKRPQLFDDYIIISPSLWWGDKSLLHNATKLANNNLKKAVNVYIGAPSKEEDVRMFKDAEKLFQVLKTNRNMRVEFDYMPGELHSTVIHQAVYNAFKILYPKTAYSE</sequence>
<dbReference type="PANTHER" id="PTHR40841:SF2">
    <property type="entry name" value="SIDEROPHORE-DEGRADING ESTERASE (EUROFUNG)"/>
    <property type="match status" value="1"/>
</dbReference>
<evidence type="ECO:0000256" key="2">
    <source>
        <dbReference type="ARBA" id="ARBA00022801"/>
    </source>
</evidence>
<evidence type="ECO:0000256" key="3">
    <source>
        <dbReference type="SAM" id="SignalP"/>
    </source>
</evidence>
<dbReference type="PANTHER" id="PTHR40841">
    <property type="entry name" value="SIDEROPHORE TRIACETYLFUSARININE C ESTERASE"/>
    <property type="match status" value="1"/>
</dbReference>
<dbReference type="SUPFAM" id="SSF53474">
    <property type="entry name" value="alpha/beta-Hydrolases"/>
    <property type="match status" value="1"/>
</dbReference>
<dbReference type="InterPro" id="IPR029058">
    <property type="entry name" value="AB_hydrolase_fold"/>
</dbReference>
<evidence type="ECO:0000256" key="1">
    <source>
        <dbReference type="ARBA" id="ARBA00005622"/>
    </source>
</evidence>
<gene>
    <name evidence="4" type="ORF">LX64_00997</name>
</gene>
<feature type="signal peptide" evidence="3">
    <location>
        <begin position="1"/>
        <end position="22"/>
    </location>
</feature>
<protein>
    <recommendedName>
        <fullName evidence="6">Alpha/beta superfamily hydrolase</fullName>
    </recommendedName>
</protein>
<dbReference type="EMBL" id="QLLL01000002">
    <property type="protein sequence ID" value="RAJ08349.1"/>
    <property type="molecule type" value="Genomic_DNA"/>
</dbReference>
<evidence type="ECO:0000313" key="5">
    <source>
        <dbReference type="Proteomes" id="UP000249547"/>
    </source>
</evidence>
<reference evidence="4 5" key="1">
    <citation type="submission" date="2018-06" db="EMBL/GenBank/DDBJ databases">
        <title>Genomic Encyclopedia of Archaeal and Bacterial Type Strains, Phase II (KMG-II): from individual species to whole genera.</title>
        <authorList>
            <person name="Goeker M."/>
        </authorList>
    </citation>
    <scope>NUCLEOTIDE SEQUENCE [LARGE SCALE GENOMIC DNA]</scope>
    <source>
        <strain evidence="4 5">DSM 23857</strain>
    </source>
</reference>
<evidence type="ECO:0008006" key="6">
    <source>
        <dbReference type="Google" id="ProtNLM"/>
    </source>
</evidence>
<evidence type="ECO:0000313" key="4">
    <source>
        <dbReference type="EMBL" id="RAJ08349.1"/>
    </source>
</evidence>
<comment type="caution">
    <text evidence="4">The sequence shown here is derived from an EMBL/GenBank/DDBJ whole genome shotgun (WGS) entry which is preliminary data.</text>
</comment>
<organism evidence="4 5">
    <name type="scientific">Chitinophaga skermanii</name>
    <dbReference type="NCBI Taxonomy" id="331697"/>
    <lineage>
        <taxon>Bacteria</taxon>
        <taxon>Pseudomonadati</taxon>
        <taxon>Bacteroidota</taxon>
        <taxon>Chitinophagia</taxon>
        <taxon>Chitinophagales</taxon>
        <taxon>Chitinophagaceae</taxon>
        <taxon>Chitinophaga</taxon>
    </lineage>
</organism>
<keyword evidence="5" id="KW-1185">Reference proteome</keyword>
<dbReference type="OrthoDB" id="9784036at2"/>
<dbReference type="Pfam" id="PF00756">
    <property type="entry name" value="Esterase"/>
    <property type="match status" value="1"/>
</dbReference>
<keyword evidence="2" id="KW-0378">Hydrolase</keyword>
<proteinExistence type="inferred from homology"/>
<dbReference type="RefSeq" id="WP_111596508.1">
    <property type="nucleotide sequence ID" value="NZ_QLLL01000002.1"/>
</dbReference>
<name>A0A327QUQ5_9BACT</name>
<dbReference type="AlphaFoldDB" id="A0A327QUQ5"/>
<dbReference type="Gene3D" id="3.40.50.1820">
    <property type="entry name" value="alpha/beta hydrolase"/>
    <property type="match status" value="1"/>
</dbReference>
<accession>A0A327QUQ5</accession>
<dbReference type="GO" id="GO:0016788">
    <property type="term" value="F:hydrolase activity, acting on ester bonds"/>
    <property type="evidence" value="ECO:0007669"/>
    <property type="project" value="TreeGrafter"/>
</dbReference>
<dbReference type="InterPro" id="IPR052558">
    <property type="entry name" value="Siderophore_Hydrolase_D"/>
</dbReference>